<dbReference type="Proteomes" id="UP000176192">
    <property type="component" value="Unassembled WGS sequence"/>
</dbReference>
<comment type="catalytic activity">
    <reaction evidence="8">
        <text>(6S)-5,6,7,8-tetrahydrofolate + NADP(+) = 7,8-dihydrofolate + NADPH + H(+)</text>
        <dbReference type="Rhea" id="RHEA:15009"/>
        <dbReference type="ChEBI" id="CHEBI:15378"/>
        <dbReference type="ChEBI" id="CHEBI:57451"/>
        <dbReference type="ChEBI" id="CHEBI:57453"/>
        <dbReference type="ChEBI" id="CHEBI:57783"/>
        <dbReference type="ChEBI" id="CHEBI:58349"/>
        <dbReference type="EC" id="1.5.1.3"/>
    </reaction>
</comment>
<dbReference type="InterPro" id="IPR012259">
    <property type="entry name" value="DHFR"/>
</dbReference>
<dbReference type="GO" id="GO:0006730">
    <property type="term" value="P:one-carbon metabolic process"/>
    <property type="evidence" value="ECO:0007669"/>
    <property type="project" value="UniProtKB-KW"/>
</dbReference>
<dbReference type="CDD" id="cd00209">
    <property type="entry name" value="DHFR"/>
    <property type="match status" value="1"/>
</dbReference>
<comment type="function">
    <text evidence="7 8">Key enzyme in folate metabolism. Catalyzes an essential reaction for de novo glycine and purine synthesis, and for DNA precursor synthesis.</text>
</comment>
<evidence type="ECO:0000256" key="1">
    <source>
        <dbReference type="ARBA" id="ARBA00004903"/>
    </source>
</evidence>
<proteinExistence type="inferred from homology"/>
<dbReference type="STRING" id="1801797.A3G06_01735"/>
<dbReference type="GO" id="GO:0004146">
    <property type="term" value="F:dihydrofolate reductase activity"/>
    <property type="evidence" value="ECO:0007669"/>
    <property type="project" value="UniProtKB-EC"/>
</dbReference>
<comment type="similarity">
    <text evidence="2 8 9">Belongs to the dihydrofolate reductase family.</text>
</comment>
<dbReference type="GO" id="GO:0070401">
    <property type="term" value="F:NADP+ binding"/>
    <property type="evidence" value="ECO:0007669"/>
    <property type="project" value="UniProtKB-ARBA"/>
</dbReference>
<gene>
    <name evidence="11" type="ORF">A3G06_01735</name>
</gene>
<organism evidence="11 12">
    <name type="scientific">Candidatus Nomurabacteria bacterium RIFCSPLOWO2_12_FULL_46_14</name>
    <dbReference type="NCBI Taxonomy" id="1801797"/>
    <lineage>
        <taxon>Bacteria</taxon>
        <taxon>Candidatus Nomuraibacteriota</taxon>
    </lineage>
</organism>
<dbReference type="PANTHER" id="PTHR48069:SF3">
    <property type="entry name" value="DIHYDROFOLATE REDUCTASE"/>
    <property type="match status" value="1"/>
</dbReference>
<dbReference type="EMBL" id="MFVV01000029">
    <property type="protein sequence ID" value="OGJ02983.1"/>
    <property type="molecule type" value="Genomic_DNA"/>
</dbReference>
<dbReference type="InterPro" id="IPR024072">
    <property type="entry name" value="DHFR-like_dom_sf"/>
</dbReference>
<dbReference type="PROSITE" id="PS00075">
    <property type="entry name" value="DHFR_1"/>
    <property type="match status" value="1"/>
</dbReference>
<dbReference type="AlphaFoldDB" id="A0A1F6Y9C6"/>
<dbReference type="GO" id="GO:0005829">
    <property type="term" value="C:cytosol"/>
    <property type="evidence" value="ECO:0007669"/>
    <property type="project" value="TreeGrafter"/>
</dbReference>
<dbReference type="Gene3D" id="3.40.430.10">
    <property type="entry name" value="Dihydrofolate Reductase, subunit A"/>
    <property type="match status" value="1"/>
</dbReference>
<dbReference type="PANTHER" id="PTHR48069">
    <property type="entry name" value="DIHYDROFOLATE REDUCTASE"/>
    <property type="match status" value="1"/>
</dbReference>
<dbReference type="FunFam" id="3.40.430.10:FF:000001">
    <property type="entry name" value="Dihydrofolate reductase"/>
    <property type="match status" value="1"/>
</dbReference>
<dbReference type="PROSITE" id="PS51330">
    <property type="entry name" value="DHFR_2"/>
    <property type="match status" value="1"/>
</dbReference>
<dbReference type="GO" id="GO:0046654">
    <property type="term" value="P:tetrahydrofolate biosynthetic process"/>
    <property type="evidence" value="ECO:0007669"/>
    <property type="project" value="UniProtKB-UniPathway"/>
</dbReference>
<dbReference type="SUPFAM" id="SSF53597">
    <property type="entry name" value="Dihydrofolate reductase-like"/>
    <property type="match status" value="1"/>
</dbReference>
<accession>A0A1F6Y9C6</accession>
<evidence type="ECO:0000313" key="12">
    <source>
        <dbReference type="Proteomes" id="UP000176192"/>
    </source>
</evidence>
<dbReference type="PIRSF" id="PIRSF000194">
    <property type="entry name" value="DHFR"/>
    <property type="match status" value="1"/>
</dbReference>
<comment type="pathway">
    <text evidence="1 8">Cofactor biosynthesis; tetrahydrofolate biosynthesis; 5,6,7,8-tetrahydrofolate from 7,8-dihydrofolate: step 1/1.</text>
</comment>
<evidence type="ECO:0000256" key="9">
    <source>
        <dbReference type="RuleBase" id="RU004474"/>
    </source>
</evidence>
<evidence type="ECO:0000256" key="2">
    <source>
        <dbReference type="ARBA" id="ARBA00009539"/>
    </source>
</evidence>
<evidence type="ECO:0000256" key="7">
    <source>
        <dbReference type="ARBA" id="ARBA00025067"/>
    </source>
</evidence>
<evidence type="ECO:0000256" key="5">
    <source>
        <dbReference type="ARBA" id="ARBA00022857"/>
    </source>
</evidence>
<dbReference type="GO" id="GO:0046452">
    <property type="term" value="P:dihydrofolate metabolic process"/>
    <property type="evidence" value="ECO:0007669"/>
    <property type="project" value="TreeGrafter"/>
</dbReference>
<comment type="caution">
    <text evidence="11">The sequence shown here is derived from an EMBL/GenBank/DDBJ whole genome shotgun (WGS) entry which is preliminary data.</text>
</comment>
<dbReference type="Pfam" id="PF00186">
    <property type="entry name" value="DHFR_1"/>
    <property type="match status" value="1"/>
</dbReference>
<dbReference type="InterPro" id="IPR017925">
    <property type="entry name" value="DHFR_CS"/>
</dbReference>
<dbReference type="InterPro" id="IPR001796">
    <property type="entry name" value="DHFR_dom"/>
</dbReference>
<name>A0A1F6Y9C6_9BACT</name>
<reference evidence="11 12" key="1">
    <citation type="journal article" date="2016" name="Nat. Commun.">
        <title>Thousands of microbial genomes shed light on interconnected biogeochemical processes in an aquifer system.</title>
        <authorList>
            <person name="Anantharaman K."/>
            <person name="Brown C.T."/>
            <person name="Hug L.A."/>
            <person name="Sharon I."/>
            <person name="Castelle C.J."/>
            <person name="Probst A.J."/>
            <person name="Thomas B.C."/>
            <person name="Singh A."/>
            <person name="Wilkins M.J."/>
            <person name="Karaoz U."/>
            <person name="Brodie E.L."/>
            <person name="Williams K.H."/>
            <person name="Hubbard S.S."/>
            <person name="Banfield J.F."/>
        </authorList>
    </citation>
    <scope>NUCLEOTIDE SEQUENCE [LARGE SCALE GENOMIC DNA]</scope>
</reference>
<feature type="domain" description="DHFR" evidence="10">
    <location>
        <begin position="2"/>
        <end position="160"/>
    </location>
</feature>
<keyword evidence="6 8" id="KW-0560">Oxidoreductase</keyword>
<keyword evidence="5 8" id="KW-0521">NADP</keyword>
<evidence type="ECO:0000256" key="6">
    <source>
        <dbReference type="ARBA" id="ARBA00023002"/>
    </source>
</evidence>
<evidence type="ECO:0000256" key="3">
    <source>
        <dbReference type="ARBA" id="ARBA00012856"/>
    </source>
</evidence>
<sequence length="161" mass="18465">MILSFVIAFGENRGLGFDNKLPWNLPDDLKRFKEITSGHTVIMGRKTYDSIGRLLPNRKNIIITRDTSYKVEGATIVHSIEDAVKECAGEEETFVIGGGEILKLALPYVNRMYLTHVEANVPADSFFPEFDPSEWKITSEEFHSKDEEHAYNFTFKVYERI</sequence>
<evidence type="ECO:0000259" key="10">
    <source>
        <dbReference type="PROSITE" id="PS51330"/>
    </source>
</evidence>
<dbReference type="EC" id="1.5.1.3" evidence="3 8"/>
<evidence type="ECO:0000256" key="8">
    <source>
        <dbReference type="PIRNR" id="PIRNR000194"/>
    </source>
</evidence>
<protein>
    <recommendedName>
        <fullName evidence="3 8">Dihydrofolate reductase</fullName>
        <ecNumber evidence="3 8">1.5.1.3</ecNumber>
    </recommendedName>
</protein>
<dbReference type="GO" id="GO:0046655">
    <property type="term" value="P:folic acid metabolic process"/>
    <property type="evidence" value="ECO:0007669"/>
    <property type="project" value="TreeGrafter"/>
</dbReference>
<dbReference type="PRINTS" id="PR00070">
    <property type="entry name" value="DHFR"/>
</dbReference>
<evidence type="ECO:0000313" key="11">
    <source>
        <dbReference type="EMBL" id="OGJ02983.1"/>
    </source>
</evidence>
<evidence type="ECO:0000256" key="4">
    <source>
        <dbReference type="ARBA" id="ARBA00022563"/>
    </source>
</evidence>
<dbReference type="UniPathway" id="UPA00077">
    <property type="reaction ID" value="UER00158"/>
</dbReference>
<keyword evidence="4 8" id="KW-0554">One-carbon metabolism</keyword>